<dbReference type="PRINTS" id="PR01243">
    <property type="entry name" value="NUCDPKINASE"/>
</dbReference>
<gene>
    <name evidence="10" type="ORF">PBK173_000009200</name>
    <name evidence="11" type="ORF">PBNK65E_000008900</name>
</gene>
<dbReference type="Pfam" id="PF00334">
    <property type="entry name" value="NDK"/>
    <property type="match status" value="1"/>
</dbReference>
<dbReference type="EMBL" id="LT160021">
    <property type="protein sequence ID" value="CXH80740.1"/>
    <property type="molecule type" value="Genomic_DNA"/>
</dbReference>
<dbReference type="PANTHER" id="PTHR11349">
    <property type="entry name" value="NUCLEOSIDE DIPHOSPHATE KINASE"/>
    <property type="match status" value="1"/>
</dbReference>
<dbReference type="GO" id="GO:0006183">
    <property type="term" value="P:GTP biosynthetic process"/>
    <property type="evidence" value="ECO:0007669"/>
    <property type="project" value="InterPro"/>
</dbReference>
<name>A0A0Y9T9U3_PLABE</name>
<dbReference type="Proteomes" id="UP000069549">
    <property type="component" value="Chromosome 1"/>
</dbReference>
<dbReference type="VEuPathDB" id="PlasmoDB:PBANKA_0104400"/>
<dbReference type="SUPFAM" id="SSF54919">
    <property type="entry name" value="Nucleoside diphosphate kinase, NDK"/>
    <property type="match status" value="3"/>
</dbReference>
<comment type="cofactor">
    <cofactor evidence="1">
        <name>Mg(2+)</name>
        <dbReference type="ChEBI" id="CHEBI:18420"/>
    </cofactor>
</comment>
<evidence type="ECO:0000256" key="7">
    <source>
        <dbReference type="RuleBase" id="RU004011"/>
    </source>
</evidence>
<dbReference type="Gene3D" id="3.30.70.141">
    <property type="entry name" value="Nucleoside diphosphate kinase-like domain"/>
    <property type="match status" value="2"/>
</dbReference>
<dbReference type="SMR" id="A0A0Y9T9U3"/>
<accession>A0A0Y9T9U3</accession>
<dbReference type="GO" id="GO:0006228">
    <property type="term" value="P:UTP biosynthetic process"/>
    <property type="evidence" value="ECO:0007669"/>
    <property type="project" value="InterPro"/>
</dbReference>
<evidence type="ECO:0000313" key="12">
    <source>
        <dbReference type="Proteomes" id="UP000069549"/>
    </source>
</evidence>
<dbReference type="SMART" id="SM00562">
    <property type="entry name" value="NDK"/>
    <property type="match status" value="1"/>
</dbReference>
<dbReference type="GO" id="GO:0006241">
    <property type="term" value="P:CTP biosynthetic process"/>
    <property type="evidence" value="ECO:0007669"/>
    <property type="project" value="InterPro"/>
</dbReference>
<evidence type="ECO:0000256" key="5">
    <source>
        <dbReference type="ARBA" id="ARBA00022777"/>
    </source>
</evidence>
<dbReference type="OMA" id="IVCLIVE"/>
<organism evidence="10 12">
    <name type="scientific">Plasmodium berghei</name>
    <dbReference type="NCBI Taxonomy" id="5821"/>
    <lineage>
        <taxon>Eukaryota</taxon>
        <taxon>Sar</taxon>
        <taxon>Alveolata</taxon>
        <taxon>Apicomplexa</taxon>
        <taxon>Aconoidasida</taxon>
        <taxon>Haemosporida</taxon>
        <taxon>Plasmodiidae</taxon>
        <taxon>Plasmodium</taxon>
        <taxon>Plasmodium (Vinckeia)</taxon>
    </lineage>
</organism>
<dbReference type="EC" id="2.7.4.6" evidence="3"/>
<dbReference type="PROSITE" id="PS51374">
    <property type="entry name" value="NDPK_LIKE"/>
    <property type="match status" value="1"/>
</dbReference>
<evidence type="ECO:0000259" key="9">
    <source>
        <dbReference type="SMART" id="SM00562"/>
    </source>
</evidence>
<dbReference type="EMBL" id="LT614627">
    <property type="protein sequence ID" value="SCN21573.1"/>
    <property type="molecule type" value="Genomic_DNA"/>
</dbReference>
<dbReference type="InterPro" id="IPR036850">
    <property type="entry name" value="NDK-like_dom_sf"/>
</dbReference>
<evidence type="ECO:0000256" key="2">
    <source>
        <dbReference type="ARBA" id="ARBA00008142"/>
    </source>
</evidence>
<protein>
    <recommendedName>
        <fullName evidence="3">nucleoside-diphosphate kinase</fullName>
        <ecNumber evidence="3">2.7.4.6</ecNumber>
    </recommendedName>
</protein>
<evidence type="ECO:0000256" key="8">
    <source>
        <dbReference type="SAM" id="Coils"/>
    </source>
</evidence>
<evidence type="ECO:0000256" key="6">
    <source>
        <dbReference type="PROSITE-ProRule" id="PRU00706"/>
    </source>
</evidence>
<evidence type="ECO:0000313" key="11">
    <source>
        <dbReference type="EMBL" id="SCN21573.1"/>
    </source>
</evidence>
<evidence type="ECO:0000256" key="3">
    <source>
        <dbReference type="ARBA" id="ARBA00012966"/>
    </source>
</evidence>
<reference evidence="10 12" key="1">
    <citation type="submission" date="2016-02" db="EMBL/GenBank/DDBJ databases">
        <authorList>
            <consortium name="Pathogen Informatics"/>
        </authorList>
    </citation>
    <scope>NUCLEOTIDE SEQUENCE [LARGE SCALE GENOMIC DNA]</scope>
    <source>
        <strain evidence="10 12">K173</strain>
        <strain evidence="11 13">NK65e</strain>
    </source>
</reference>
<dbReference type="Proteomes" id="UP000220214">
    <property type="component" value="Chromosome 1"/>
</dbReference>
<dbReference type="GO" id="GO:0004550">
    <property type="term" value="F:nucleoside diphosphate kinase activity"/>
    <property type="evidence" value="ECO:0007669"/>
    <property type="project" value="UniProtKB-EC"/>
</dbReference>
<comment type="similarity">
    <text evidence="2 6 7">Belongs to the NDK family.</text>
</comment>
<dbReference type="InterPro" id="IPR001564">
    <property type="entry name" value="Nucleoside_diP_kinase"/>
</dbReference>
<evidence type="ECO:0000256" key="1">
    <source>
        <dbReference type="ARBA" id="ARBA00001946"/>
    </source>
</evidence>
<evidence type="ECO:0000313" key="13">
    <source>
        <dbReference type="Proteomes" id="UP000220214"/>
    </source>
</evidence>
<feature type="coiled-coil region" evidence="8">
    <location>
        <begin position="1326"/>
        <end position="1353"/>
    </location>
</feature>
<evidence type="ECO:0000313" key="10">
    <source>
        <dbReference type="EMBL" id="CXH80740.1"/>
    </source>
</evidence>
<comment type="caution">
    <text evidence="6">Lacks conserved residue(s) required for the propagation of feature annotation.</text>
</comment>
<proteinExistence type="inferred from homology"/>
<feature type="domain" description="Nucleoside diphosphate kinase-like" evidence="9">
    <location>
        <begin position="147"/>
        <end position="288"/>
    </location>
</feature>
<evidence type="ECO:0000256" key="4">
    <source>
        <dbReference type="ARBA" id="ARBA00022679"/>
    </source>
</evidence>
<keyword evidence="5 10" id="KW-0418">Kinase</keyword>
<keyword evidence="4" id="KW-0808">Transferase</keyword>
<sequence>MAEEKCIFIILPDVTNNFKDDEVIEKLEEKNFIILNKKKVHLTKFDIKEIFTYKPEQYNNIDDFYEYIESGLSVICLIESRNGETRTKLSHLVKNTSIIIKDESYFECLEYQCNLQCKDIPFYFSKNEWYFIRDINYFFPPLDKTNLERNLIIIKPDVIEKNKISDVINDILNFNLLIVSVKREILSIEKAKNIYKELVDKPYYNSLVDFMTSDKGIVCLIIEGMNCIRRCRILCGESLSKMDFENIPIECLKRKYGTNEIMNGVHIPDDCKIGKEINMFFSKSQFRNENGILVIKKSILNPKKLTILRMYLKNYGFNILEEKIVRTSKNILNELEKEGINKIVNWDKEKFMIIIILSRINCITCLFYLMGSKNVNESKIKRPNSIRSIFCINNDDIILVKNINNIKLLTKKYFNNGKYNDIVTMEQINNFFFCKNFNFLKNGHDNIKLKNIFIECFRNLCQEKPNANVANLWISQWIDKYMNLNLDNSDKNIKHNNDICYSNKYEGYTYGDIESKSEKKEKKNIKINKNFIIIPNMNEVNEIEIIKYFEKLNYINLNLNELCNNEEKNNSLLGKKIEYTKKKYKNLTVELIKRILNETLEKNKLYNKYILTNFSHIIDFSNLIKSDIISDSFCLLVNFMNESDLTKEKKNPDLKINFNKNNEYKDFLLFLKDKGINGIGGFNCNSIGQEFLNKGKILIYRNKDSYFHEFKKKFQNNIIIFFGVKTKKLQNIINFLIDNYNYVFVNHLSLLNNKNRCIKKRENKENHYDFTIEEDINLDANNDFLYDIYSPDCSSLIYSNIIEKIIQLQNNNYKNIILCNPPINKKYINLVMKKTNSNIKYFYFECSIDTHFKEIYTKGINIEQFEEIISGKPSFSNNYKIIQNHEFYQNEIIEKIKDNPYFFKFNLNEKENDIAQDCSNYLYNVFDILKKKIILICNTTNIDVNFIGLYLQYKYPDMMFCDINNINEISYKNNNTRKIIDKAFYDLSYDNEEYGDKILLINIIIDKMLYFISQRNASYFIFSGFPTNLKLKDLQKLSFFFEIQLCIFIGNDISYLSNLEFSKSAQTSFSSIFYYFQTMGSLLILDLKDEKFKTNNIRHIESDYVNIEEIKSDSCLTEKASKILEINEGSKEKCNPVGSFSDANFINIENETEINDNVKIEILMKIEKKIKPKLIIYNCPDKYDLKKYLKEKNNQNQNKKFQCIFYDDIFKDIHASIAENESEEYLIKLLKKKKEQIKTEVYIKYLEHKLGNSTNYLFSNIVLLNIQTDELDNKEAGQKSNRIEEIFKLVELKKIIHFIYFKKVEESQKGENINLSVLNDYKIVNYQSLNNETDNISNEMSNMDNNNNNIKNELELENSFNFNNIIEYNEEKKELESLSYKEKETKSSLENKQIDSVTKSEEKLEANKSSEEYEYNKECEYKINSLLNKYPDIEYSCLYLNRNIPNNCDNIFCPKIIILFIPQNIYLQFYISFMICSVLKNFISINIKNIYIEECIKDKIKKGIKKGRKQNGENEIVNFINIEKQSLDNNTIQNSNDSIEMKIIFETIINKIKNTENNILLTGFPIVQNKYNIADYFYQLSFFKNYKIDGIISFYFNTPYLDKLNCDESISIDKYKYLTEFIKKEFGCKNKLYLKTINDKNDISDAIANIYDMFQFP</sequence>
<dbReference type="InterPro" id="IPR034907">
    <property type="entry name" value="NDK-like_dom"/>
</dbReference>
<keyword evidence="8" id="KW-0175">Coiled coil</keyword>